<comment type="caution">
    <text evidence="2">The sequence shown here is derived from an EMBL/GenBank/DDBJ whole genome shotgun (WGS) entry which is preliminary data.</text>
</comment>
<dbReference type="EMBL" id="BKCJ010010830">
    <property type="protein sequence ID" value="GEU93332.1"/>
    <property type="molecule type" value="Genomic_DNA"/>
</dbReference>
<organism evidence="2">
    <name type="scientific">Tanacetum cinerariifolium</name>
    <name type="common">Dalmatian daisy</name>
    <name type="synonym">Chrysanthemum cinerariifolium</name>
    <dbReference type="NCBI Taxonomy" id="118510"/>
    <lineage>
        <taxon>Eukaryota</taxon>
        <taxon>Viridiplantae</taxon>
        <taxon>Streptophyta</taxon>
        <taxon>Embryophyta</taxon>
        <taxon>Tracheophyta</taxon>
        <taxon>Spermatophyta</taxon>
        <taxon>Magnoliopsida</taxon>
        <taxon>eudicotyledons</taxon>
        <taxon>Gunneridae</taxon>
        <taxon>Pentapetalae</taxon>
        <taxon>asterids</taxon>
        <taxon>campanulids</taxon>
        <taxon>Asterales</taxon>
        <taxon>Asteraceae</taxon>
        <taxon>Asteroideae</taxon>
        <taxon>Anthemideae</taxon>
        <taxon>Anthemidinae</taxon>
        <taxon>Tanacetum</taxon>
    </lineage>
</organism>
<sequence length="505" mass="57616">MLSALRRFSIENKQVWYSFHTVKRSSWNRRIRRWRYNLTLAESKFKTPMLDHQDKYMMKAQVHVLKSFAISDVQALPLRKLYYQIYQVVKHMLRDRLLASFQDHEHEGGDTRSQGGIKDNDVKIKIQDHSMQMISQMNSQEQGSKNQESDGNDKVIKTQHAEVSMATANTTQSLDSSKECDADANMVDDVLIDQVDPIHVVPIKDIYSVVDVLLGHKPRMQDVQELDAIHRHYLRPIGFPTMPNVQELESLPELLFDSRDGNASGLGRVLMNPYPHPFIISKPVSAPTRDGYPVSTRLFCLGLKVYHLPPALSVHEVAYLIKDSRDLPCSTECWKRILKKKTKTKPKTAKPNTEWKRSRKTKSFEAKSQKSKPEQEASPAIVEPLRIELPFLEDQFQEDPPEDPPEVLMADNRTMAELVQAPIEGYEDAIVILEIAENNFELKHVQTSGSGISNLLAVETTFIGSENLYCQWELYPGSGNALCILFPTIPPKLDASSAFKFSRIK</sequence>
<feature type="region of interest" description="Disordered" evidence="1">
    <location>
        <begin position="341"/>
        <end position="379"/>
    </location>
</feature>
<reference evidence="2" key="1">
    <citation type="journal article" date="2019" name="Sci. Rep.">
        <title>Draft genome of Tanacetum cinerariifolium, the natural source of mosquito coil.</title>
        <authorList>
            <person name="Yamashiro T."/>
            <person name="Shiraishi A."/>
            <person name="Satake H."/>
            <person name="Nakayama K."/>
        </authorList>
    </citation>
    <scope>NUCLEOTIDE SEQUENCE</scope>
</reference>
<evidence type="ECO:0000313" key="2">
    <source>
        <dbReference type="EMBL" id="GEU93332.1"/>
    </source>
</evidence>
<feature type="compositionally biased region" description="Basic and acidic residues" evidence="1">
    <location>
        <begin position="362"/>
        <end position="375"/>
    </location>
</feature>
<evidence type="ECO:0000256" key="1">
    <source>
        <dbReference type="SAM" id="MobiDB-lite"/>
    </source>
</evidence>
<proteinExistence type="predicted"/>
<name>A0A6L2P7S0_TANCI</name>
<accession>A0A6L2P7S0</accession>
<protein>
    <recommendedName>
        <fullName evidence="3">Reverse transcriptase domain-containing protein</fullName>
    </recommendedName>
</protein>
<gene>
    <name evidence="2" type="ORF">Tci_065310</name>
</gene>
<evidence type="ECO:0008006" key="3">
    <source>
        <dbReference type="Google" id="ProtNLM"/>
    </source>
</evidence>
<dbReference type="AlphaFoldDB" id="A0A6L2P7S0"/>